<feature type="domain" description="Non-contractile tail sheath N-terminal" evidence="2">
    <location>
        <begin position="17"/>
        <end position="206"/>
    </location>
</feature>
<dbReference type="RefSeq" id="WP_115547646.1">
    <property type="nucleotide sequence ID" value="NZ_QRGP01000001.1"/>
</dbReference>
<dbReference type="NCBIfam" id="TIGR02217">
    <property type="entry name" value="chp_TIGR02217"/>
    <property type="match status" value="1"/>
</dbReference>
<gene>
    <name evidence="4" type="ORF">DXH95_01175</name>
</gene>
<protein>
    <submittedName>
        <fullName evidence="4">TIGR02217 family protein</fullName>
    </submittedName>
</protein>
<dbReference type="Proteomes" id="UP000263833">
    <property type="component" value="Unassembled WGS sequence"/>
</dbReference>
<comment type="caution">
    <text evidence="4">The sequence shown here is derived from an EMBL/GenBank/DDBJ whole genome shotgun (WGS) entry which is preliminary data.</text>
</comment>
<proteinExistence type="predicted"/>
<sequence length="777" mass="85590">MAYWLCDQRRRQHSSPVMRFDPRFWTLNFPRPMMASVVSSGAESLRVDTVFYRTDDLAGLIWDSEDHWDHPLLAYETNRDYRRLTLRFRWRSGGVMPLDAINGPTLTIEGRDAAGQPKSWFVRLWNYAAGTAEDALVTLPFSALQGGYILPDEADPVFAGDIDRMFISLVPPDYAQSGVDKPSATEGWVEISEIRCDGAGVMLDTGDVMLPEHDLKMATGYDDAYNQTPERLLRQIRALGYRGTINHYVGMSHYYRLEPLGGGHYASLSGGALNTPCRAWHLAFAERAKAMGYDLIFSLSYELFDANCWNNWKQRAENGDPALTGWSPPSTLLSPAHAGAMAYLQAVGRAFAYIQKLAGLPVKFQVGEPWWWIMPDGRICLYDAAALAEFGALAVSIPDIKGTKSVAQNAMLDKAGEILAASTAALVAAVKEEAGTSPFASHVLVYLPTVLDPLAPEAKRANVPLGWAAPAFDVLQLEDYDWVTSGNHGATKRATPMMATRLGYPIANQHYFSGFVLQPADRLQWREIEYAAGAARERGVAQVFVWALPQVARDGFTHFSIGDESEGEVISFEDVVFPIEIGRNAEVSAEFSTNIVTLMTGHERRNSDWADARLSYDVAPGVRSDNDLALLLDFFRARRGPAIGFRFTDPFDNSSNEMTDVPTATDQLLGLGNSVQTSFAIVKHYGSGTNLQTRLITRVRPETVLVAVDGAPVTNWHVTSTGKIEFETAPANGAQVTAGFRFDVPVRFAGDRIDINRATFGAGDMPSVLLVEVKESQ</sequence>
<dbReference type="InterPro" id="IPR011740">
    <property type="entry name" value="DUF2460"/>
</dbReference>
<dbReference type="AlphaFoldDB" id="A0A371BEZ9"/>
<dbReference type="EMBL" id="QRGP01000001">
    <property type="protein sequence ID" value="RDV06087.1"/>
    <property type="molecule type" value="Genomic_DNA"/>
</dbReference>
<dbReference type="Pfam" id="PF09343">
    <property type="entry name" value="DUF2460"/>
    <property type="match status" value="1"/>
</dbReference>
<feature type="domain" description="DUF2460" evidence="1">
    <location>
        <begin position="574"/>
        <end position="774"/>
    </location>
</feature>
<dbReference type="InterPro" id="IPR057122">
    <property type="entry name" value="TIM-barrel_NCTSP"/>
</dbReference>
<evidence type="ECO:0000259" key="2">
    <source>
        <dbReference type="Pfam" id="PF23844"/>
    </source>
</evidence>
<dbReference type="Pfam" id="PF23845">
    <property type="entry name" value="TIM-barrel_NCTSP"/>
    <property type="match status" value="1"/>
</dbReference>
<dbReference type="OrthoDB" id="1685145at2"/>
<organism evidence="4 5">
    <name type="scientific">Sphingorhabdus pulchriflava</name>
    <dbReference type="NCBI Taxonomy" id="2292257"/>
    <lineage>
        <taxon>Bacteria</taxon>
        <taxon>Pseudomonadati</taxon>
        <taxon>Pseudomonadota</taxon>
        <taxon>Alphaproteobacteria</taxon>
        <taxon>Sphingomonadales</taxon>
        <taxon>Sphingomonadaceae</taxon>
        <taxon>Sphingorhabdus</taxon>
    </lineage>
</organism>
<accession>A0A371BEZ9</accession>
<evidence type="ECO:0000313" key="5">
    <source>
        <dbReference type="Proteomes" id="UP000263833"/>
    </source>
</evidence>
<feature type="domain" description="Non-contractile tail sheath TIM barrel" evidence="3">
    <location>
        <begin position="211"/>
        <end position="556"/>
    </location>
</feature>
<dbReference type="Pfam" id="PF23844">
    <property type="entry name" value="NCTSP_N"/>
    <property type="match status" value="1"/>
</dbReference>
<evidence type="ECO:0000259" key="1">
    <source>
        <dbReference type="Pfam" id="PF09343"/>
    </source>
</evidence>
<dbReference type="InterPro" id="IPR057102">
    <property type="entry name" value="NCTSP_N"/>
</dbReference>
<keyword evidence="5" id="KW-1185">Reference proteome</keyword>
<evidence type="ECO:0000313" key="4">
    <source>
        <dbReference type="EMBL" id="RDV06087.1"/>
    </source>
</evidence>
<evidence type="ECO:0000259" key="3">
    <source>
        <dbReference type="Pfam" id="PF23845"/>
    </source>
</evidence>
<name>A0A371BEZ9_9SPHN</name>
<reference evidence="5" key="1">
    <citation type="submission" date="2018-08" db="EMBL/GenBank/DDBJ databases">
        <authorList>
            <person name="Kim S.-J."/>
            <person name="Jung G.-Y."/>
        </authorList>
    </citation>
    <scope>NUCLEOTIDE SEQUENCE [LARGE SCALE GENOMIC DNA]</scope>
    <source>
        <strain evidence="5">GY_G</strain>
    </source>
</reference>